<dbReference type="VEuPathDB" id="TriTrypDB:LmjF.13.0100"/>
<dbReference type="AlphaFoldDB" id="Q4QGE4"/>
<dbReference type="InParanoid" id="Q4QGE4"/>
<protein>
    <submittedName>
        <fullName evidence="2">Uncharacterized protein</fullName>
    </submittedName>
</protein>
<dbReference type="eggNOG" id="ENOG502SMBK">
    <property type="taxonomic scope" value="Eukaryota"/>
</dbReference>
<organism evidence="2 3">
    <name type="scientific">Leishmania major</name>
    <dbReference type="NCBI Taxonomy" id="5664"/>
    <lineage>
        <taxon>Eukaryota</taxon>
        <taxon>Discoba</taxon>
        <taxon>Euglenozoa</taxon>
        <taxon>Kinetoplastea</taxon>
        <taxon>Metakinetoplastina</taxon>
        <taxon>Trypanosomatida</taxon>
        <taxon>Trypanosomatidae</taxon>
        <taxon>Leishmaniinae</taxon>
        <taxon>Leishmania</taxon>
    </lineage>
</organism>
<sequence>MHSLLPRHCTTAPTHMHREMHCVVFLSPALTSATPFGIRFMRCPVRVCTRQLASPLRRRVCLFTCSGATVKAKSAAFLLFTIRPSLAPVLFFRQPLLSAASLYPTPLPLLHAPTHTNWTAFSALEEVEHMHRELGLHTHTHTHLLIRVRRAREPARVAILIAISALPLTRVLVVVPRQPQFLSPAPLLVLSRSILRASSIIGSRHRSLSSPTGTAMATATSEFTEFAREWGDLLAKDSSASMDHLFSTYARLKGANEVASSSSSEGSGEPPFGSPVASIEDFTDVWAAAKRVHKEWEATCMVRSIRHSIGGSVTQTRLMLSMLCWAALLRQEEQKFFKEFLAQVREIIHCAALRCTASGYGEDSESIYEEVAFCVALELLGWHDSLLICLQRAMASPPPLRSEDDVLLFTRKVAQQLVSALSPRQYSTDDMPVITITRSSATSNSLEHELPAPTAEGDIRTEAMAGDRVVVISPMRSPSKECVSSSSRYRDEHAHTQPDAVPRSSPSQSPPPSPPLPGILQTPENRGRLLATR</sequence>
<feature type="region of interest" description="Disordered" evidence="1">
    <location>
        <begin position="475"/>
        <end position="533"/>
    </location>
</feature>
<dbReference type="RefSeq" id="XP_001681754.1">
    <property type="nucleotide sequence ID" value="XM_001681702.1"/>
</dbReference>
<dbReference type="VEuPathDB" id="TriTrypDB:LMJSD75_130006100"/>
<dbReference type="HOGENOM" id="CLU_511400_0_0_1"/>
<dbReference type="VEuPathDB" id="TriTrypDB:LMJFC_130006100"/>
<reference evidence="2 3" key="2">
    <citation type="journal article" date="2011" name="Genome Res.">
        <title>Chromosome and gene copy number variation allow major structural change between species and strains of Leishmania.</title>
        <authorList>
            <person name="Rogers M.B."/>
            <person name="Hilley J.D."/>
            <person name="Dickens N.J."/>
            <person name="Wilkes J."/>
            <person name="Bates P.A."/>
            <person name="Depledge D.P."/>
            <person name="Harris D."/>
            <person name="Her Y."/>
            <person name="Herzyk P."/>
            <person name="Imamura H."/>
            <person name="Otto T.D."/>
            <person name="Sanders M."/>
            <person name="Seeger K."/>
            <person name="Dujardin J.C."/>
            <person name="Berriman M."/>
            <person name="Smith D.F."/>
            <person name="Hertz-Fowler C."/>
            <person name="Mottram J.C."/>
        </authorList>
    </citation>
    <scope>NUCLEOTIDE SEQUENCE [LARGE SCALE GENOMIC DNA]</scope>
    <source>
        <strain evidence="3">MHOM/IL/81/Friedlin</strain>
    </source>
</reference>
<evidence type="ECO:0000313" key="3">
    <source>
        <dbReference type="Proteomes" id="UP000000542"/>
    </source>
</evidence>
<feature type="compositionally biased region" description="Pro residues" evidence="1">
    <location>
        <begin position="508"/>
        <end position="517"/>
    </location>
</feature>
<dbReference type="Proteomes" id="UP000000542">
    <property type="component" value="Chromosome 13"/>
</dbReference>
<dbReference type="EMBL" id="FR796409">
    <property type="protein sequence ID" value="CAJ02406.1"/>
    <property type="molecule type" value="Genomic_DNA"/>
</dbReference>
<keyword evidence="3" id="KW-1185">Reference proteome</keyword>
<gene>
    <name evidence="2" type="ORF">LMJF_13_0100</name>
</gene>
<name>Q4QGE4_LEIMA</name>
<proteinExistence type="predicted"/>
<reference evidence="2 3" key="1">
    <citation type="journal article" date="2005" name="Science">
        <title>The genome of the kinetoplastid parasite, Leishmania major.</title>
        <authorList>
            <person name="Ivens A.C."/>
            <person name="Peacock C.S."/>
            <person name="Worthey E.A."/>
            <person name="Murphy L."/>
            <person name="Aggarwal G."/>
            <person name="Berriman M."/>
            <person name="Sisk E."/>
            <person name="Rajandream M.A."/>
            <person name="Adlem E."/>
            <person name="Aert R."/>
            <person name="Anupama A."/>
            <person name="Apostolou Z."/>
            <person name="Attipoe P."/>
            <person name="Bason N."/>
            <person name="Bauser C."/>
            <person name="Beck A."/>
            <person name="Beverley S.M."/>
            <person name="Bianchettin G."/>
            <person name="Borzym K."/>
            <person name="Bothe G."/>
            <person name="Bruschi C.V."/>
            <person name="Collins M."/>
            <person name="Cadag E."/>
            <person name="Ciarloni L."/>
            <person name="Clayton C."/>
            <person name="Coulson R.M."/>
            <person name="Cronin A."/>
            <person name="Cruz A.K."/>
            <person name="Davies R.M."/>
            <person name="De Gaudenzi J."/>
            <person name="Dobson D.E."/>
            <person name="Duesterhoeft A."/>
            <person name="Fazelina G."/>
            <person name="Fosker N."/>
            <person name="Frasch A.C."/>
            <person name="Fraser A."/>
            <person name="Fuchs M."/>
            <person name="Gabel C."/>
            <person name="Goble A."/>
            <person name="Goffeau A."/>
            <person name="Harris D."/>
            <person name="Hertz-Fowler C."/>
            <person name="Hilbert H."/>
            <person name="Horn D."/>
            <person name="Huang Y."/>
            <person name="Klages S."/>
            <person name="Knights A."/>
            <person name="Kube M."/>
            <person name="Larke N."/>
            <person name="Litvin L."/>
            <person name="Lord A."/>
            <person name="Louie T."/>
            <person name="Marra M."/>
            <person name="Masuy D."/>
            <person name="Matthews K."/>
            <person name="Michaeli S."/>
            <person name="Mottram J.C."/>
            <person name="Muller-Auer S."/>
            <person name="Munden H."/>
            <person name="Nelson S."/>
            <person name="Norbertczak H."/>
            <person name="Oliver K."/>
            <person name="O'neil S."/>
            <person name="Pentony M."/>
            <person name="Pohl T.M."/>
            <person name="Price C."/>
            <person name="Purnelle B."/>
            <person name="Quail M.A."/>
            <person name="Rabbinowitsch E."/>
            <person name="Reinhardt R."/>
            <person name="Rieger M."/>
            <person name="Rinta J."/>
            <person name="Robben J."/>
            <person name="Robertson L."/>
            <person name="Ruiz J.C."/>
            <person name="Rutter S."/>
            <person name="Saunders D."/>
            <person name="Schafer M."/>
            <person name="Schein J."/>
            <person name="Schwartz D.C."/>
            <person name="Seeger K."/>
            <person name="Seyler A."/>
            <person name="Sharp S."/>
            <person name="Shin H."/>
            <person name="Sivam D."/>
            <person name="Squares R."/>
            <person name="Squares S."/>
            <person name="Tosato V."/>
            <person name="Vogt C."/>
            <person name="Volckaert G."/>
            <person name="Wambutt R."/>
            <person name="Warren T."/>
            <person name="Wedler H."/>
            <person name="Woodward J."/>
            <person name="Zhou S."/>
            <person name="Zimmermann W."/>
            <person name="Smith D.F."/>
            <person name="Blackwell J.M."/>
            <person name="Stuart K.D."/>
            <person name="Barrell B."/>
            <person name="Myler P.J."/>
        </authorList>
    </citation>
    <scope>NUCLEOTIDE SEQUENCE [LARGE SCALE GENOMIC DNA]</scope>
    <source>
        <strain evidence="3">MHOM/IL/81/Friedlin</strain>
    </source>
</reference>
<dbReference type="KEGG" id="lma:LMJF_13_0100"/>
<feature type="region of interest" description="Disordered" evidence="1">
    <location>
        <begin position="438"/>
        <end position="462"/>
    </location>
</feature>
<dbReference type="GeneID" id="5650035"/>
<evidence type="ECO:0000256" key="1">
    <source>
        <dbReference type="SAM" id="MobiDB-lite"/>
    </source>
</evidence>
<evidence type="ECO:0000313" key="2">
    <source>
        <dbReference type="EMBL" id="CAJ02406.1"/>
    </source>
</evidence>
<dbReference type="VEuPathDB" id="TriTrypDB:LMJLV39_130006000"/>
<accession>Q4QGE4</accession>